<dbReference type="KEGG" id="pib:BBD41_08795"/>
<sequence length="393" mass="41811">MERLWTKPFIQMTVGMLFLFTGFYLLLPTMPLYIKHLGGTESQVGLAAGLFTLSAVVFRPFVGALVDRHGRRPFYVWGLLLFVISMVLYDWVGGILLLLLLRMVHGVSWAFATTSVGTAITDLIPPSRRGEGMGWYGMAMTVAMAIGPMLGTALASGDSFRTLFLVAAGLSLAAWVLAFMTKVPFQPKPSAGRIRLIEPSVLPVTVAIFFLAVAYGGITTFLPLFAASISVNPGTFFLVYAIALTLIRPFAGKLSDRFGEAAVIMPSLVITALSLLLLSLSDGLVGLIAAAILYGIGFGSAQPALQAATLRIAPEDRRGAANASFMTAFDLGIGLGAIILGWVSEQTGYPLLFAIASVSVVVSLVIFALFVKRLLRTDAVLISSAGTPAKHGE</sequence>
<protein>
    <submittedName>
        <fullName evidence="8">MFS transporter</fullName>
    </submittedName>
</protein>
<dbReference type="Pfam" id="PF07690">
    <property type="entry name" value="MFS_1"/>
    <property type="match status" value="1"/>
</dbReference>
<feature type="transmembrane region" description="Helical" evidence="6">
    <location>
        <begin position="224"/>
        <end position="246"/>
    </location>
</feature>
<feature type="transmembrane region" description="Helical" evidence="6">
    <location>
        <begin position="74"/>
        <end position="101"/>
    </location>
</feature>
<feature type="transmembrane region" description="Helical" evidence="6">
    <location>
        <begin position="325"/>
        <end position="343"/>
    </location>
</feature>
<evidence type="ECO:0000256" key="3">
    <source>
        <dbReference type="ARBA" id="ARBA00022692"/>
    </source>
</evidence>
<evidence type="ECO:0000256" key="5">
    <source>
        <dbReference type="ARBA" id="ARBA00023136"/>
    </source>
</evidence>
<name>A0A1B2DY57_9BACL</name>
<dbReference type="InterPro" id="IPR052714">
    <property type="entry name" value="MFS_Exporter"/>
</dbReference>
<feature type="transmembrane region" description="Helical" evidence="6">
    <location>
        <begin position="12"/>
        <end position="34"/>
    </location>
</feature>
<feature type="transmembrane region" description="Helical" evidence="6">
    <location>
        <begin position="136"/>
        <end position="156"/>
    </location>
</feature>
<dbReference type="PANTHER" id="PTHR23531:SF2">
    <property type="entry name" value="PERMEASE"/>
    <property type="match status" value="1"/>
</dbReference>
<dbReference type="CDD" id="cd17489">
    <property type="entry name" value="MFS_YfcJ_like"/>
    <property type="match status" value="1"/>
</dbReference>
<feature type="transmembrane region" description="Helical" evidence="6">
    <location>
        <begin position="201"/>
        <end position="218"/>
    </location>
</feature>
<dbReference type="RefSeq" id="WP_099477324.1">
    <property type="nucleotide sequence ID" value="NZ_CP016809.1"/>
</dbReference>
<accession>A0A1B2DY57</accession>
<evidence type="ECO:0000313" key="8">
    <source>
        <dbReference type="EMBL" id="ANY72678.1"/>
    </source>
</evidence>
<keyword evidence="3 6" id="KW-0812">Transmembrane</keyword>
<dbReference type="EMBL" id="CP016809">
    <property type="protein sequence ID" value="ANY72678.1"/>
    <property type="molecule type" value="Genomic_DNA"/>
</dbReference>
<evidence type="ECO:0000256" key="6">
    <source>
        <dbReference type="SAM" id="Phobius"/>
    </source>
</evidence>
<comment type="subcellular location">
    <subcellularLocation>
        <location evidence="1">Cell membrane</location>
        <topology evidence="1">Multi-pass membrane protein</topology>
    </subcellularLocation>
</comment>
<reference evidence="8" key="1">
    <citation type="submission" date="2016-08" db="EMBL/GenBank/DDBJ databases">
        <title>Complete Genome Seqeunce of Paenibacillus sp. nov. IHBB 9852 from high altitute lake of Indian trans-Himalayas.</title>
        <authorList>
            <person name="Kiran S."/>
            <person name="Swarnkar M.K."/>
            <person name="Rana A."/>
            <person name="Tewari R."/>
            <person name="Gulati A."/>
        </authorList>
    </citation>
    <scope>NUCLEOTIDE SEQUENCE [LARGE SCALE GENOMIC DNA]</scope>
    <source>
        <strain evidence="8">IHBB 9852</strain>
    </source>
</reference>
<feature type="transmembrane region" description="Helical" evidence="6">
    <location>
        <begin position="284"/>
        <end position="305"/>
    </location>
</feature>
<keyword evidence="4 6" id="KW-1133">Transmembrane helix</keyword>
<dbReference type="InterPro" id="IPR036259">
    <property type="entry name" value="MFS_trans_sf"/>
</dbReference>
<feature type="transmembrane region" description="Helical" evidence="6">
    <location>
        <begin position="46"/>
        <end position="62"/>
    </location>
</feature>
<feature type="transmembrane region" description="Helical" evidence="6">
    <location>
        <begin position="162"/>
        <end position="180"/>
    </location>
</feature>
<keyword evidence="5 6" id="KW-0472">Membrane</keyword>
<dbReference type="PROSITE" id="PS50850">
    <property type="entry name" value="MFS"/>
    <property type="match status" value="1"/>
</dbReference>
<proteinExistence type="predicted"/>
<dbReference type="AlphaFoldDB" id="A0A1B2DY57"/>
<evidence type="ECO:0000256" key="1">
    <source>
        <dbReference type="ARBA" id="ARBA00004651"/>
    </source>
</evidence>
<evidence type="ECO:0000256" key="2">
    <source>
        <dbReference type="ARBA" id="ARBA00022448"/>
    </source>
</evidence>
<dbReference type="Gene3D" id="1.20.1250.20">
    <property type="entry name" value="MFS general substrate transporter like domains"/>
    <property type="match status" value="2"/>
</dbReference>
<dbReference type="PANTHER" id="PTHR23531">
    <property type="entry name" value="QUINOLENE RESISTANCE PROTEIN NORA"/>
    <property type="match status" value="1"/>
</dbReference>
<feature type="transmembrane region" description="Helical" evidence="6">
    <location>
        <begin position="349"/>
        <end position="371"/>
    </location>
</feature>
<evidence type="ECO:0000259" key="7">
    <source>
        <dbReference type="PROSITE" id="PS50850"/>
    </source>
</evidence>
<dbReference type="SUPFAM" id="SSF103473">
    <property type="entry name" value="MFS general substrate transporter"/>
    <property type="match status" value="1"/>
</dbReference>
<dbReference type="InterPro" id="IPR011701">
    <property type="entry name" value="MFS"/>
</dbReference>
<gene>
    <name evidence="8" type="ORF">BBD41_08795</name>
</gene>
<keyword evidence="2" id="KW-0813">Transport</keyword>
<dbReference type="InterPro" id="IPR020846">
    <property type="entry name" value="MFS_dom"/>
</dbReference>
<dbReference type="GO" id="GO:0005886">
    <property type="term" value="C:plasma membrane"/>
    <property type="evidence" value="ECO:0007669"/>
    <property type="project" value="UniProtKB-SubCell"/>
</dbReference>
<organism evidence="8">
    <name type="scientific">Paenibacillus ihbetae</name>
    <dbReference type="NCBI Taxonomy" id="1870820"/>
    <lineage>
        <taxon>Bacteria</taxon>
        <taxon>Bacillati</taxon>
        <taxon>Bacillota</taxon>
        <taxon>Bacilli</taxon>
        <taxon>Bacillales</taxon>
        <taxon>Paenibacillaceae</taxon>
        <taxon>Paenibacillus</taxon>
    </lineage>
</organism>
<feature type="transmembrane region" description="Helical" evidence="6">
    <location>
        <begin position="258"/>
        <end position="278"/>
    </location>
</feature>
<feature type="domain" description="Major facilitator superfamily (MFS) profile" evidence="7">
    <location>
        <begin position="8"/>
        <end position="375"/>
    </location>
</feature>
<dbReference type="GO" id="GO:0022857">
    <property type="term" value="F:transmembrane transporter activity"/>
    <property type="evidence" value="ECO:0007669"/>
    <property type="project" value="InterPro"/>
</dbReference>
<evidence type="ECO:0000256" key="4">
    <source>
        <dbReference type="ARBA" id="ARBA00022989"/>
    </source>
</evidence>